<keyword evidence="5" id="KW-0879">Wnt signaling pathway</keyword>
<dbReference type="GO" id="GO:0005635">
    <property type="term" value="C:nuclear envelope"/>
    <property type="evidence" value="ECO:0007669"/>
    <property type="project" value="UniProtKB-SubCell"/>
</dbReference>
<dbReference type="PANTHER" id="PTHR14482:SF0">
    <property type="entry name" value="PROTEIN CUSTOS"/>
    <property type="match status" value="1"/>
</dbReference>
<reference evidence="7 8" key="1">
    <citation type="journal article" date="2024" name="BMC Genomics">
        <title>De novo assembly and annotation of Popillia japonica's genome with initial clues to its potential as an invasive pest.</title>
        <authorList>
            <person name="Cucini C."/>
            <person name="Boschi S."/>
            <person name="Funari R."/>
            <person name="Cardaioli E."/>
            <person name="Iannotti N."/>
            <person name="Marturano G."/>
            <person name="Paoli F."/>
            <person name="Bruttini M."/>
            <person name="Carapelli A."/>
            <person name="Frati F."/>
            <person name="Nardi F."/>
        </authorList>
    </citation>
    <scope>NUCLEOTIDE SEQUENCE [LARGE SCALE GENOMIC DNA]</scope>
    <source>
        <strain evidence="7">DMR45628</strain>
    </source>
</reference>
<comment type="similarity">
    <text evidence="2">Belongs to the CUSTOS family.</text>
</comment>
<evidence type="ECO:0000256" key="6">
    <source>
        <dbReference type="ARBA" id="ARBA00023242"/>
    </source>
</evidence>
<dbReference type="InterPro" id="IPR026694">
    <property type="entry name" value="CUSTOS"/>
</dbReference>
<comment type="subcellular location">
    <subcellularLocation>
        <location evidence="1">Nucleus envelope</location>
    </subcellularLocation>
</comment>
<evidence type="ECO:0000256" key="4">
    <source>
        <dbReference type="ARBA" id="ARBA00022473"/>
    </source>
</evidence>
<keyword evidence="8" id="KW-1185">Reference proteome</keyword>
<proteinExistence type="inferred from homology"/>
<dbReference type="PANTHER" id="PTHR14482">
    <property type="entry name" value="CHROMOSOME 12 ORF 43 HOMOLOG"/>
    <property type="match status" value="1"/>
</dbReference>
<comment type="caution">
    <text evidence="7">The sequence shown here is derived from an EMBL/GenBank/DDBJ whole genome shotgun (WGS) entry which is preliminary data.</text>
</comment>
<dbReference type="Proteomes" id="UP001458880">
    <property type="component" value="Unassembled WGS sequence"/>
</dbReference>
<keyword evidence="6" id="KW-0539">Nucleus</keyword>
<gene>
    <name evidence="7" type="ORF">QE152_g10758</name>
</gene>
<name>A0AAW1LTR9_POPJA</name>
<protein>
    <recommendedName>
        <fullName evidence="3">Protein CUSTOS</fullName>
    </recommendedName>
</protein>
<dbReference type="Pfam" id="PF23999">
    <property type="entry name" value="CUSTOS"/>
    <property type="match status" value="1"/>
</dbReference>
<evidence type="ECO:0000313" key="8">
    <source>
        <dbReference type="Proteomes" id="UP001458880"/>
    </source>
</evidence>
<sequence>MDSSSSSDEEDMKKFHEAAAVDFLNDSMFKRDKQCTEQENTNELQRLPSLRPIKDDQEQFNLLDVTPEFQKFVAKRLGEYLEKDLQKKLAFDIKYKPRKQRKKGGVKLFHNSDDFISLKKDVVNELKLKRVEIKRRTVESDVADETVKIKSCAVDPNDVLNRKGTEFWTARKKGEVFDYKRIKNGQLVSIEKNEKEPNFGRRVRKVKCLITNV</sequence>
<evidence type="ECO:0000256" key="1">
    <source>
        <dbReference type="ARBA" id="ARBA00004259"/>
    </source>
</evidence>
<organism evidence="7 8">
    <name type="scientific">Popillia japonica</name>
    <name type="common">Japanese beetle</name>
    <dbReference type="NCBI Taxonomy" id="7064"/>
    <lineage>
        <taxon>Eukaryota</taxon>
        <taxon>Metazoa</taxon>
        <taxon>Ecdysozoa</taxon>
        <taxon>Arthropoda</taxon>
        <taxon>Hexapoda</taxon>
        <taxon>Insecta</taxon>
        <taxon>Pterygota</taxon>
        <taxon>Neoptera</taxon>
        <taxon>Endopterygota</taxon>
        <taxon>Coleoptera</taxon>
        <taxon>Polyphaga</taxon>
        <taxon>Scarabaeiformia</taxon>
        <taxon>Scarabaeidae</taxon>
        <taxon>Rutelinae</taxon>
        <taxon>Popillia</taxon>
    </lineage>
</organism>
<accession>A0AAW1LTR9</accession>
<evidence type="ECO:0000256" key="3">
    <source>
        <dbReference type="ARBA" id="ARBA00013465"/>
    </source>
</evidence>
<evidence type="ECO:0000313" key="7">
    <source>
        <dbReference type="EMBL" id="KAK9737418.1"/>
    </source>
</evidence>
<evidence type="ECO:0000256" key="5">
    <source>
        <dbReference type="ARBA" id="ARBA00022687"/>
    </source>
</evidence>
<dbReference type="GO" id="GO:0016055">
    <property type="term" value="P:Wnt signaling pathway"/>
    <property type="evidence" value="ECO:0007669"/>
    <property type="project" value="UniProtKB-KW"/>
</dbReference>
<evidence type="ECO:0000256" key="2">
    <source>
        <dbReference type="ARBA" id="ARBA00008632"/>
    </source>
</evidence>
<keyword evidence="4" id="KW-0217">Developmental protein</keyword>
<dbReference type="AlphaFoldDB" id="A0AAW1LTR9"/>
<dbReference type="EMBL" id="JASPKY010000100">
    <property type="protein sequence ID" value="KAK9737418.1"/>
    <property type="molecule type" value="Genomic_DNA"/>
</dbReference>